<gene>
    <name evidence="1" type="ORF">H4W31_005463</name>
</gene>
<keyword evidence="2" id="KW-1185">Reference proteome</keyword>
<accession>A0A927QZ04</accession>
<reference evidence="1" key="1">
    <citation type="submission" date="2020-10" db="EMBL/GenBank/DDBJ databases">
        <title>Sequencing the genomes of 1000 actinobacteria strains.</title>
        <authorList>
            <person name="Klenk H.-P."/>
        </authorList>
    </citation>
    <scope>NUCLEOTIDE SEQUENCE</scope>
    <source>
        <strain evidence="1">DSM 46832</strain>
    </source>
</reference>
<dbReference type="EMBL" id="JADBEB010000001">
    <property type="protein sequence ID" value="MBE1489825.1"/>
    <property type="molecule type" value="Genomic_DNA"/>
</dbReference>
<dbReference type="Proteomes" id="UP000649753">
    <property type="component" value="Unassembled WGS sequence"/>
</dbReference>
<proteinExistence type="predicted"/>
<organism evidence="1 2">
    <name type="scientific">Plantactinospora soyae</name>
    <dbReference type="NCBI Taxonomy" id="1544732"/>
    <lineage>
        <taxon>Bacteria</taxon>
        <taxon>Bacillati</taxon>
        <taxon>Actinomycetota</taxon>
        <taxon>Actinomycetes</taxon>
        <taxon>Micromonosporales</taxon>
        <taxon>Micromonosporaceae</taxon>
        <taxon>Plantactinospora</taxon>
    </lineage>
</organism>
<comment type="caution">
    <text evidence="1">The sequence shown here is derived from an EMBL/GenBank/DDBJ whole genome shotgun (WGS) entry which is preliminary data.</text>
</comment>
<protein>
    <submittedName>
        <fullName evidence="1">Uncharacterized protein with LGFP repeats</fullName>
    </submittedName>
</protein>
<dbReference type="RefSeq" id="WP_192769220.1">
    <property type="nucleotide sequence ID" value="NZ_JADBEB010000001.1"/>
</dbReference>
<evidence type="ECO:0000313" key="1">
    <source>
        <dbReference type="EMBL" id="MBE1489825.1"/>
    </source>
</evidence>
<dbReference type="InterPro" id="IPR013207">
    <property type="entry name" value="LGFP"/>
</dbReference>
<sequence>MSAIDDKWRQLPWLGPPVDTGAGSAEMALPDGRGRVRDFANGSIYWTPELGAHEVHGLIRVRWAQLGGIRSVLRYPVSDESPCGPGDGRFNHFEGGSIYWRADIGAHEVHGPIRDLWAQLGWQAGRLGYPVSGVGNFPGGSTSRFQRGTVTWTPSGGAVVGTNID</sequence>
<evidence type="ECO:0000313" key="2">
    <source>
        <dbReference type="Proteomes" id="UP000649753"/>
    </source>
</evidence>
<dbReference type="Pfam" id="PF08310">
    <property type="entry name" value="LGFP"/>
    <property type="match status" value="3"/>
</dbReference>
<name>A0A927QZ04_9ACTN</name>
<dbReference type="AlphaFoldDB" id="A0A927QZ04"/>